<dbReference type="Proteomes" id="UP001271007">
    <property type="component" value="Unassembled WGS sequence"/>
</dbReference>
<dbReference type="SMART" id="SM01120">
    <property type="entry name" value="Dak2"/>
    <property type="match status" value="1"/>
</dbReference>
<evidence type="ECO:0000256" key="6">
    <source>
        <dbReference type="ARBA" id="ARBA00022777"/>
    </source>
</evidence>
<evidence type="ECO:0000313" key="16">
    <source>
        <dbReference type="Proteomes" id="UP001271007"/>
    </source>
</evidence>
<feature type="binding site" evidence="12">
    <location>
        <begin position="54"/>
        <end position="57"/>
    </location>
    <ligand>
        <name>substrate</name>
    </ligand>
</feature>
<dbReference type="Pfam" id="PF02733">
    <property type="entry name" value="Dak1"/>
    <property type="match status" value="1"/>
</dbReference>
<evidence type="ECO:0000256" key="9">
    <source>
        <dbReference type="ARBA" id="ARBA00047974"/>
    </source>
</evidence>
<accession>A0AAJ0GF02</accession>
<dbReference type="EMBL" id="JAWDJX010000006">
    <property type="protein sequence ID" value="KAK3056243.1"/>
    <property type="molecule type" value="Genomic_DNA"/>
</dbReference>
<dbReference type="GO" id="GO:0004371">
    <property type="term" value="F:glycerone kinase activity"/>
    <property type="evidence" value="ECO:0007669"/>
    <property type="project" value="UniProtKB-EC"/>
</dbReference>
<dbReference type="PANTHER" id="PTHR28629">
    <property type="entry name" value="TRIOKINASE/FMN CYCLASE"/>
    <property type="match status" value="1"/>
</dbReference>
<evidence type="ECO:0000256" key="5">
    <source>
        <dbReference type="ARBA" id="ARBA00022741"/>
    </source>
</evidence>
<dbReference type="Gene3D" id="3.40.50.10440">
    <property type="entry name" value="Dihydroxyacetone kinase, domain 1"/>
    <property type="match status" value="1"/>
</dbReference>
<keyword evidence="7" id="KW-0319">Glycerol metabolism</keyword>
<dbReference type="SUPFAM" id="SSF101473">
    <property type="entry name" value="DhaL-like"/>
    <property type="match status" value="1"/>
</dbReference>
<dbReference type="InterPro" id="IPR050861">
    <property type="entry name" value="Dihydroxyacetone_Kinase"/>
</dbReference>
<evidence type="ECO:0000256" key="12">
    <source>
        <dbReference type="PIRSR" id="PIRSR612734-2"/>
    </source>
</evidence>
<dbReference type="PANTHER" id="PTHR28629:SF1">
    <property type="entry name" value="YALI0F01606P"/>
    <property type="match status" value="1"/>
</dbReference>
<evidence type="ECO:0000256" key="4">
    <source>
        <dbReference type="ARBA" id="ARBA00022679"/>
    </source>
</evidence>
<comment type="similarity">
    <text evidence="3">Belongs to the dihydroxyacetone kinase (DAK) family.</text>
</comment>
<evidence type="ECO:0000259" key="13">
    <source>
        <dbReference type="PROSITE" id="PS51480"/>
    </source>
</evidence>
<dbReference type="InterPro" id="IPR004006">
    <property type="entry name" value="DhaK_dom"/>
</dbReference>
<sequence>MSTKHFFPTTEGVVLLGLENLVARNKHLALDTANKVVYSKTHQPSKVTLISGGGSGHEPAWSGYVGDGMLAAAACGEVFASPSTKQVMAAIRKAPSDAGIILCITNYTGDNLHFGLAREKAAGLGYKVGVLKMTDDAVLGKKQINNLGRRGLAANMWVLKLAGAAAHHDYSFEDCMSIGASVNGNAVTVGSSLDHCHIPGREHHRSIPDNTYVVGMGVHNEPGLHEVSPIPTAEEVVADMLKYCLDPNDEDRSFVDFKPDDVVCLLINNLGGMSIFELEALTAVTRKVLEKEWKIVPQRVHASCFETSLNAPGWSISLLNVSGIERETGFRVSRLLELLDSETSAPAWPRNGYKDIEEVQQKDLEDVAAKAAGGQGPKVDPAVLESAVRQACDDAIKAEPDITKWDIQMGDGDCGEAVLGMCQGILKKVDAGVCKDGLLFKVLDEASEAVEEVGGTLGAIISIIVASFTVNMKQAYAKDQSGFEVNAKTTSAAVGGAIQNLMGYTSARQGGRTVMDTLIPFSETFEKTSDLKKAVEAADEGAKSTSGMKAGFGRAAYVGEEAAAQDTPPDPGAMAAAIFLKGLLQGLSR</sequence>
<evidence type="ECO:0000256" key="2">
    <source>
        <dbReference type="ARBA" id="ARBA00004778"/>
    </source>
</evidence>
<dbReference type="InterPro" id="IPR012734">
    <property type="entry name" value="DhaK_ATP"/>
</dbReference>
<dbReference type="FunFam" id="3.30.1180.20:FF:000001">
    <property type="entry name" value="Dihydroxyacetone kinase 1"/>
    <property type="match status" value="1"/>
</dbReference>
<dbReference type="GO" id="GO:0005524">
    <property type="term" value="F:ATP binding"/>
    <property type="evidence" value="ECO:0007669"/>
    <property type="project" value="UniProtKB-KW"/>
</dbReference>
<evidence type="ECO:0000256" key="11">
    <source>
        <dbReference type="PIRSR" id="PIRSR612734-1"/>
    </source>
</evidence>
<dbReference type="Gene3D" id="1.25.40.340">
    <property type="match status" value="1"/>
</dbReference>
<evidence type="ECO:0000259" key="14">
    <source>
        <dbReference type="PROSITE" id="PS51481"/>
    </source>
</evidence>
<dbReference type="GO" id="GO:0005829">
    <property type="term" value="C:cytosol"/>
    <property type="evidence" value="ECO:0007669"/>
    <property type="project" value="TreeGrafter"/>
</dbReference>
<dbReference type="FunFam" id="3.40.50.10440:FF:000001">
    <property type="entry name" value="Dihydroxyacetone kinase, DhaK subunit"/>
    <property type="match status" value="1"/>
</dbReference>
<evidence type="ECO:0000256" key="10">
    <source>
        <dbReference type="ARBA" id="ARBA00048898"/>
    </source>
</evidence>
<gene>
    <name evidence="15" type="ORF">LTR09_002750</name>
</gene>
<feature type="binding site" evidence="12">
    <location>
        <position position="110"/>
    </location>
    <ligand>
        <name>substrate</name>
    </ligand>
</feature>
<dbReference type="GO" id="GO:0019563">
    <property type="term" value="P:glycerol catabolic process"/>
    <property type="evidence" value="ECO:0007669"/>
    <property type="project" value="TreeGrafter"/>
</dbReference>
<evidence type="ECO:0000256" key="7">
    <source>
        <dbReference type="ARBA" id="ARBA00022798"/>
    </source>
</evidence>
<evidence type="ECO:0000313" key="15">
    <source>
        <dbReference type="EMBL" id="KAK3056243.1"/>
    </source>
</evidence>
<evidence type="ECO:0000256" key="8">
    <source>
        <dbReference type="ARBA" id="ARBA00022840"/>
    </source>
</evidence>
<dbReference type="Gene3D" id="3.30.1180.20">
    <property type="entry name" value="Dihydroxyacetone kinase, domain 2"/>
    <property type="match status" value="1"/>
</dbReference>
<organism evidence="15 16">
    <name type="scientific">Extremus antarcticus</name>
    <dbReference type="NCBI Taxonomy" id="702011"/>
    <lineage>
        <taxon>Eukaryota</taxon>
        <taxon>Fungi</taxon>
        <taxon>Dikarya</taxon>
        <taxon>Ascomycota</taxon>
        <taxon>Pezizomycotina</taxon>
        <taxon>Dothideomycetes</taxon>
        <taxon>Dothideomycetidae</taxon>
        <taxon>Mycosphaerellales</taxon>
        <taxon>Extremaceae</taxon>
        <taxon>Extremus</taxon>
    </lineage>
</organism>
<dbReference type="SUPFAM" id="SSF82549">
    <property type="entry name" value="DAK1/DegV-like"/>
    <property type="match status" value="1"/>
</dbReference>
<dbReference type="InterPro" id="IPR004007">
    <property type="entry name" value="DhaL_dom"/>
</dbReference>
<dbReference type="GO" id="GO:0050354">
    <property type="term" value="F:triokinase activity"/>
    <property type="evidence" value="ECO:0007669"/>
    <property type="project" value="UniProtKB-EC"/>
</dbReference>
<reference evidence="15" key="1">
    <citation type="submission" date="2023-04" db="EMBL/GenBank/DDBJ databases">
        <title>Black Yeasts Isolated from many extreme environments.</title>
        <authorList>
            <person name="Coleine C."/>
            <person name="Stajich J.E."/>
            <person name="Selbmann L."/>
        </authorList>
    </citation>
    <scope>NUCLEOTIDE SEQUENCE</scope>
    <source>
        <strain evidence="15">CCFEE 5312</strain>
    </source>
</reference>
<comment type="catalytic activity">
    <reaction evidence="10">
        <text>dihydroxyacetone + ATP = dihydroxyacetone phosphate + ADP + H(+)</text>
        <dbReference type="Rhea" id="RHEA:15773"/>
        <dbReference type="ChEBI" id="CHEBI:15378"/>
        <dbReference type="ChEBI" id="CHEBI:16016"/>
        <dbReference type="ChEBI" id="CHEBI:30616"/>
        <dbReference type="ChEBI" id="CHEBI:57642"/>
        <dbReference type="ChEBI" id="CHEBI:456216"/>
        <dbReference type="EC" id="2.7.1.29"/>
    </reaction>
</comment>
<protein>
    <recommendedName>
        <fullName evidence="17">Dihydroxyacetone kinase</fullName>
    </recommendedName>
</protein>
<evidence type="ECO:0008006" key="17">
    <source>
        <dbReference type="Google" id="ProtNLM"/>
    </source>
</evidence>
<feature type="domain" description="DhaK" evidence="14">
    <location>
        <begin position="9"/>
        <end position="348"/>
    </location>
</feature>
<comment type="pathway">
    <text evidence="2">Polyol metabolism; glycerol fermentation; glycerone phosphate from glycerol (oxidative route): step 2/2.</text>
</comment>
<keyword evidence="4" id="KW-0808">Transferase</keyword>
<feature type="active site" description="Tele-hemiaminal-histidine intermediate" evidence="11">
    <location>
        <position position="219"/>
    </location>
</feature>
<keyword evidence="5" id="KW-0547">Nucleotide-binding</keyword>
<dbReference type="Pfam" id="PF02734">
    <property type="entry name" value="Dak2"/>
    <property type="match status" value="1"/>
</dbReference>
<comment type="caution">
    <text evidence="15">The sequence shown here is derived from an EMBL/GenBank/DDBJ whole genome shotgun (WGS) entry which is preliminary data.</text>
</comment>
<comment type="catalytic activity">
    <reaction evidence="9">
        <text>D-glyceraldehyde + ATP = D-glyceraldehyde 3-phosphate + ADP + H(+)</text>
        <dbReference type="Rhea" id="RHEA:13941"/>
        <dbReference type="ChEBI" id="CHEBI:15378"/>
        <dbReference type="ChEBI" id="CHEBI:17378"/>
        <dbReference type="ChEBI" id="CHEBI:30616"/>
        <dbReference type="ChEBI" id="CHEBI:59776"/>
        <dbReference type="ChEBI" id="CHEBI:456216"/>
        <dbReference type="EC" id="2.7.1.28"/>
    </reaction>
</comment>
<keyword evidence="8" id="KW-0067">ATP-binding</keyword>
<evidence type="ECO:0000256" key="1">
    <source>
        <dbReference type="ARBA" id="ARBA00003264"/>
    </source>
</evidence>
<dbReference type="PROSITE" id="PS51480">
    <property type="entry name" value="DHAL"/>
    <property type="match status" value="1"/>
</dbReference>
<keyword evidence="16" id="KW-1185">Reference proteome</keyword>
<dbReference type="PROSITE" id="PS51481">
    <property type="entry name" value="DHAK"/>
    <property type="match status" value="1"/>
</dbReference>
<name>A0AAJ0GF02_9PEZI</name>
<dbReference type="NCBIfam" id="TIGR02361">
    <property type="entry name" value="dak_ATP"/>
    <property type="match status" value="1"/>
</dbReference>
<dbReference type="InterPro" id="IPR036117">
    <property type="entry name" value="DhaL_dom_sf"/>
</dbReference>
<dbReference type="AlphaFoldDB" id="A0AAJ0GF02"/>
<feature type="domain" description="DhaL" evidence="13">
    <location>
        <begin position="382"/>
        <end position="585"/>
    </location>
</feature>
<evidence type="ECO:0000256" key="3">
    <source>
        <dbReference type="ARBA" id="ARBA00008757"/>
    </source>
</evidence>
<proteinExistence type="inferred from homology"/>
<keyword evidence="6" id="KW-0418">Kinase</keyword>
<comment type="function">
    <text evidence="1">Catalyzes both the phosphorylation of dihydroxyacetone and of glyceraldehyde.</text>
</comment>